<dbReference type="EMBL" id="CARXXK010000483">
    <property type="protein sequence ID" value="CAI6370692.1"/>
    <property type="molecule type" value="Genomic_DNA"/>
</dbReference>
<proteinExistence type="predicted"/>
<dbReference type="PANTHER" id="PTHR33939">
    <property type="entry name" value="PROTEIN CBG22215"/>
    <property type="match status" value="1"/>
</dbReference>
<reference evidence="1 2" key="1">
    <citation type="submission" date="2023-01" db="EMBL/GenBank/DDBJ databases">
        <authorList>
            <person name="Whitehead M."/>
        </authorList>
    </citation>
    <scope>NUCLEOTIDE SEQUENCE [LARGE SCALE GENOMIC DNA]</scope>
</reference>
<gene>
    <name evidence="1" type="ORF">MEUPH1_LOCUS24789</name>
</gene>
<comment type="caution">
    <text evidence="1">The sequence shown here is derived from an EMBL/GenBank/DDBJ whole genome shotgun (WGS) entry which is preliminary data.</text>
</comment>
<accession>A0AAV0XTC6</accession>
<evidence type="ECO:0008006" key="3">
    <source>
        <dbReference type="Google" id="ProtNLM"/>
    </source>
</evidence>
<sequence length="135" mass="15777">MDGDTFFDWLKNVLPLLDDNCVIVMDNASYHSVKSELCPTLAWKKCDIEKWLEEKGETFERPIIKPRLMEIVNRIKPQYNSYVIDEYVKSHGKEKEEERFWEIDFVVDDVLESMGSLVLTITGDTSNSESEEDSF</sequence>
<name>A0AAV0XTC6_9HEMI</name>
<dbReference type="AlphaFoldDB" id="A0AAV0XTC6"/>
<evidence type="ECO:0000313" key="1">
    <source>
        <dbReference type="EMBL" id="CAI6370692.1"/>
    </source>
</evidence>
<dbReference type="PANTHER" id="PTHR33939:SF1">
    <property type="entry name" value="DUF4371 DOMAIN-CONTAINING PROTEIN"/>
    <property type="match status" value="1"/>
</dbReference>
<protein>
    <recommendedName>
        <fullName evidence="3">Tc1-like transposase DDE domain-containing protein</fullName>
    </recommendedName>
</protein>
<keyword evidence="2" id="KW-1185">Reference proteome</keyword>
<organism evidence="1 2">
    <name type="scientific">Macrosiphum euphorbiae</name>
    <name type="common">potato aphid</name>
    <dbReference type="NCBI Taxonomy" id="13131"/>
    <lineage>
        <taxon>Eukaryota</taxon>
        <taxon>Metazoa</taxon>
        <taxon>Ecdysozoa</taxon>
        <taxon>Arthropoda</taxon>
        <taxon>Hexapoda</taxon>
        <taxon>Insecta</taxon>
        <taxon>Pterygota</taxon>
        <taxon>Neoptera</taxon>
        <taxon>Paraneoptera</taxon>
        <taxon>Hemiptera</taxon>
        <taxon>Sternorrhyncha</taxon>
        <taxon>Aphidomorpha</taxon>
        <taxon>Aphidoidea</taxon>
        <taxon>Aphididae</taxon>
        <taxon>Macrosiphini</taxon>
        <taxon>Macrosiphum</taxon>
    </lineage>
</organism>
<evidence type="ECO:0000313" key="2">
    <source>
        <dbReference type="Proteomes" id="UP001160148"/>
    </source>
</evidence>
<dbReference type="Proteomes" id="UP001160148">
    <property type="component" value="Unassembled WGS sequence"/>
</dbReference>